<reference evidence="1" key="2">
    <citation type="submission" date="2020-09" db="EMBL/GenBank/DDBJ databases">
        <authorList>
            <person name="Sun Q."/>
            <person name="Kim S."/>
        </authorList>
    </citation>
    <scope>NUCLEOTIDE SEQUENCE</scope>
    <source>
        <strain evidence="1">KCTC 12113</strain>
    </source>
</reference>
<protein>
    <submittedName>
        <fullName evidence="1">Uncharacterized protein</fullName>
    </submittedName>
</protein>
<organism evidence="1 2">
    <name type="scientific">Arenibacter certesii</name>
    <dbReference type="NCBI Taxonomy" id="228955"/>
    <lineage>
        <taxon>Bacteria</taxon>
        <taxon>Pseudomonadati</taxon>
        <taxon>Bacteroidota</taxon>
        <taxon>Flavobacteriia</taxon>
        <taxon>Flavobacteriales</taxon>
        <taxon>Flavobacteriaceae</taxon>
        <taxon>Arenibacter</taxon>
    </lineage>
</organism>
<dbReference type="CDD" id="cd03143">
    <property type="entry name" value="A4_beta-galactosidase_middle_domain"/>
    <property type="match status" value="1"/>
</dbReference>
<sequence>MAFNLDYSELNATSAAGNLVTKLSPLSSKVDQQSSNAYLFDWNEYYSPKALNKILNKGLGAKVGKTPFMVEGKSFDYGAIMIPVQNQSLNPAEIYNFLNSVANESKIPMFSVGTGHATGIDLGSSDFIPLEKHRVALLVGSGVTSYDAGEFWHLLDQRYDFSLTKIDTDYINNVDLSVYTSIVIPNRSGGKFLDEKGTEKLKQWVNNGGTLIGYRNMADWFSKNEFMKLSLKKDTLVAKNISYEQKGDFLGAHATGGAIFEAKLDRSHPINFGYKNSHVRYLETPTFT</sequence>
<dbReference type="EMBL" id="BMWP01000005">
    <property type="protein sequence ID" value="GGW27088.1"/>
    <property type="molecule type" value="Genomic_DNA"/>
</dbReference>
<accession>A0A918IQV5</accession>
<dbReference type="AlphaFoldDB" id="A0A918IQV5"/>
<evidence type="ECO:0000313" key="1">
    <source>
        <dbReference type="EMBL" id="GGW27088.1"/>
    </source>
</evidence>
<dbReference type="Proteomes" id="UP000634668">
    <property type="component" value="Unassembled WGS sequence"/>
</dbReference>
<keyword evidence="2" id="KW-1185">Reference proteome</keyword>
<dbReference type="InterPro" id="IPR029062">
    <property type="entry name" value="Class_I_gatase-like"/>
</dbReference>
<comment type="caution">
    <text evidence="1">The sequence shown here is derived from an EMBL/GenBank/DDBJ whole genome shotgun (WGS) entry which is preliminary data.</text>
</comment>
<proteinExistence type="predicted"/>
<name>A0A918IQV5_9FLAO</name>
<evidence type="ECO:0000313" key="2">
    <source>
        <dbReference type="Proteomes" id="UP000634668"/>
    </source>
</evidence>
<reference evidence="1" key="1">
    <citation type="journal article" date="2014" name="Int. J. Syst. Evol. Microbiol.">
        <title>Complete genome sequence of Corynebacterium casei LMG S-19264T (=DSM 44701T), isolated from a smear-ripened cheese.</title>
        <authorList>
            <consortium name="US DOE Joint Genome Institute (JGI-PGF)"/>
            <person name="Walter F."/>
            <person name="Albersmeier A."/>
            <person name="Kalinowski J."/>
            <person name="Ruckert C."/>
        </authorList>
    </citation>
    <scope>NUCLEOTIDE SEQUENCE</scope>
    <source>
        <strain evidence="1">KCTC 12113</strain>
    </source>
</reference>
<dbReference type="SUPFAM" id="SSF52317">
    <property type="entry name" value="Class I glutamine amidotransferase-like"/>
    <property type="match status" value="1"/>
</dbReference>
<gene>
    <name evidence="1" type="ORF">GCM10007383_10520</name>
</gene>